<gene>
    <name evidence="2" type="primary">Necator_chrX.g25828</name>
    <name evidence="2" type="ORF">RB195_025662</name>
</gene>
<feature type="compositionally biased region" description="Low complexity" evidence="1">
    <location>
        <begin position="297"/>
        <end position="306"/>
    </location>
</feature>
<evidence type="ECO:0000256" key="1">
    <source>
        <dbReference type="SAM" id="MobiDB-lite"/>
    </source>
</evidence>
<evidence type="ECO:0000313" key="3">
    <source>
        <dbReference type="Proteomes" id="UP001303046"/>
    </source>
</evidence>
<feature type="region of interest" description="Disordered" evidence="1">
    <location>
        <begin position="241"/>
        <end position="308"/>
    </location>
</feature>
<feature type="region of interest" description="Disordered" evidence="1">
    <location>
        <begin position="182"/>
        <end position="210"/>
    </location>
</feature>
<name>A0ABR1ETA5_NECAM</name>
<dbReference type="Proteomes" id="UP001303046">
    <property type="component" value="Unassembled WGS sequence"/>
</dbReference>
<keyword evidence="3" id="KW-1185">Reference proteome</keyword>
<evidence type="ECO:0000313" key="2">
    <source>
        <dbReference type="EMBL" id="KAK6765878.1"/>
    </source>
</evidence>
<feature type="region of interest" description="Disordered" evidence="1">
    <location>
        <begin position="529"/>
        <end position="554"/>
    </location>
</feature>
<organism evidence="2 3">
    <name type="scientific">Necator americanus</name>
    <name type="common">Human hookworm</name>
    <dbReference type="NCBI Taxonomy" id="51031"/>
    <lineage>
        <taxon>Eukaryota</taxon>
        <taxon>Metazoa</taxon>
        <taxon>Ecdysozoa</taxon>
        <taxon>Nematoda</taxon>
        <taxon>Chromadorea</taxon>
        <taxon>Rhabditida</taxon>
        <taxon>Rhabditina</taxon>
        <taxon>Rhabditomorpha</taxon>
        <taxon>Strongyloidea</taxon>
        <taxon>Ancylostomatidae</taxon>
        <taxon>Bunostominae</taxon>
        <taxon>Necator</taxon>
    </lineage>
</organism>
<proteinExistence type="predicted"/>
<sequence>MSVRDDRTLALSTFTRFSSLRPPRRSEPRALPHRCDHPAAISASSNTPFQLTPPARVSRVSDGGALSPACSRVSCAVGRLSTLASAGPTSLHTAYNFNYIQAFLNNLQQHNGVDGNWRPADGDAPANSAGAPAACSECKLLRHEVQQLKSCIQTIFLVLSQNGVVGATSPVLAALPPPPTLQAPVVPPSPQQLGPTRKRPAPPPPQPECPVALRPIASCQTLSSQFMPHWTWLMPGLMRPPSPTLPAPQSLETKATAQQEHEPTKWSNPSSVESNGLKTDSSGGESANIDIVGMDGSESSTSSTSTQAMLTSPAGQAQLPAYLKDTNHPIFPFPQKSSTDLSQPSFLYGMVKSEPPPSRSAPIAASLPIGHGHSITTPERKHRKQQNDDYVKLIREQDLSEERISAIPIPVPQALSLDPNFRAVSEQQVVQQVVQNKRFEEVDVRESMTHLCKKLAEKRVFGSKLMAETTVAGLNHSTFPNLPIEGIMYIQHVCRKVLGDRFSSDDDFWESLRDSMRKLAARCRRVRHAKKTKSSREEGVLLPGERSSGWPEGSVAQTLQSLNLPTEKPTHSVQTIPIVSERKKVPEINDAKLAETLQHGLHALANATLSNQALPATLAEMSSAWSLLQLHKNTESLLQHGEPRSDNMSSP</sequence>
<dbReference type="EMBL" id="JAVFWL010000006">
    <property type="protein sequence ID" value="KAK6765878.1"/>
    <property type="molecule type" value="Genomic_DNA"/>
</dbReference>
<protein>
    <submittedName>
        <fullName evidence="2">Uncharacterized protein</fullName>
    </submittedName>
</protein>
<reference evidence="2 3" key="1">
    <citation type="submission" date="2023-08" db="EMBL/GenBank/DDBJ databases">
        <title>A Necator americanus chromosomal reference genome.</title>
        <authorList>
            <person name="Ilik V."/>
            <person name="Petrzelkova K.J."/>
            <person name="Pardy F."/>
            <person name="Fuh T."/>
            <person name="Niatou-Singa F.S."/>
            <person name="Gouil Q."/>
            <person name="Baker L."/>
            <person name="Ritchie M.E."/>
            <person name="Jex A.R."/>
            <person name="Gazzola D."/>
            <person name="Li H."/>
            <person name="Toshio Fujiwara R."/>
            <person name="Zhan B."/>
            <person name="Aroian R.V."/>
            <person name="Pafco B."/>
            <person name="Schwarz E.M."/>
        </authorList>
    </citation>
    <scope>NUCLEOTIDE SEQUENCE [LARGE SCALE GENOMIC DNA]</scope>
    <source>
        <strain evidence="2 3">Aroian</strain>
        <tissue evidence="2">Whole animal</tissue>
    </source>
</reference>
<comment type="caution">
    <text evidence="2">The sequence shown here is derived from an EMBL/GenBank/DDBJ whole genome shotgun (WGS) entry which is preliminary data.</text>
</comment>
<accession>A0ABR1ETA5</accession>
<feature type="compositionally biased region" description="Polar residues" evidence="1">
    <location>
        <begin position="265"/>
        <end position="285"/>
    </location>
</feature>